<dbReference type="SUPFAM" id="SSF53098">
    <property type="entry name" value="Ribonuclease H-like"/>
    <property type="match status" value="1"/>
</dbReference>
<proteinExistence type="predicted"/>
<dbReference type="GO" id="GO:0003676">
    <property type="term" value="F:nucleic acid binding"/>
    <property type="evidence" value="ECO:0007669"/>
    <property type="project" value="InterPro"/>
</dbReference>
<dbReference type="OrthoDB" id="10267252at2759"/>
<sequence length="203" mass="22777">MTTATEDRVLLAKEKNSPIQLPADISVPCCASNSSVKADAYGVSAFNSFVRPTLNPRLTQFSIDLTAITQEDVDAAPTIDIALKSYMKWLNSLDLVDGNGFRKGNWCFATWGDVDIMSTLRLELEYKSIRLPPCFDRWINLKHDSIYKKHYCREPKGGLRACVESIGTLSWEGRAHNGFIDSVNTAKILRHMIQTGFRCQLEA</sequence>
<dbReference type="Proteomes" id="UP000095751">
    <property type="component" value="Unassembled WGS sequence"/>
</dbReference>
<evidence type="ECO:0000256" key="1">
    <source>
        <dbReference type="ARBA" id="ARBA00022722"/>
    </source>
</evidence>
<keyword evidence="3" id="KW-0269">Exonuclease</keyword>
<name>A0A1E7FPT2_9STRA</name>
<dbReference type="PANTHER" id="PTHR23044:SF61">
    <property type="entry name" value="3'-5' EXORIBONUCLEASE 1-RELATED"/>
    <property type="match status" value="1"/>
</dbReference>
<dbReference type="InterPro" id="IPR013520">
    <property type="entry name" value="Ribonucl_H"/>
</dbReference>
<dbReference type="Pfam" id="PF00929">
    <property type="entry name" value="RNase_T"/>
    <property type="match status" value="1"/>
</dbReference>
<keyword evidence="2" id="KW-0378">Hydrolase</keyword>
<dbReference type="Gene3D" id="3.30.420.10">
    <property type="entry name" value="Ribonuclease H-like superfamily/Ribonuclease H"/>
    <property type="match status" value="1"/>
</dbReference>
<evidence type="ECO:0000256" key="2">
    <source>
        <dbReference type="ARBA" id="ARBA00022801"/>
    </source>
</evidence>
<protein>
    <recommendedName>
        <fullName evidence="4">Exonuclease domain-containing protein</fullName>
    </recommendedName>
</protein>
<gene>
    <name evidence="5" type="ORF">FRACYDRAFT_182034</name>
</gene>
<dbReference type="KEGG" id="fcy:FRACYDRAFT_182034"/>
<accession>A0A1E7FPT2</accession>
<dbReference type="InterPro" id="IPR047201">
    <property type="entry name" value="ERI-1_3'hExo-like"/>
</dbReference>
<dbReference type="EMBL" id="KV784355">
    <property type="protein sequence ID" value="OEU20168.1"/>
    <property type="molecule type" value="Genomic_DNA"/>
</dbReference>
<dbReference type="PANTHER" id="PTHR23044">
    <property type="entry name" value="3'-5' EXONUCLEASE ERI1-RELATED"/>
    <property type="match status" value="1"/>
</dbReference>
<evidence type="ECO:0000259" key="4">
    <source>
        <dbReference type="Pfam" id="PF00929"/>
    </source>
</evidence>
<keyword evidence="1" id="KW-0540">Nuclease</keyword>
<dbReference type="InterPro" id="IPR051274">
    <property type="entry name" value="3-5_Exoribonuclease"/>
</dbReference>
<organism evidence="5 6">
    <name type="scientific">Fragilariopsis cylindrus CCMP1102</name>
    <dbReference type="NCBI Taxonomy" id="635003"/>
    <lineage>
        <taxon>Eukaryota</taxon>
        <taxon>Sar</taxon>
        <taxon>Stramenopiles</taxon>
        <taxon>Ochrophyta</taxon>
        <taxon>Bacillariophyta</taxon>
        <taxon>Bacillariophyceae</taxon>
        <taxon>Bacillariophycidae</taxon>
        <taxon>Bacillariales</taxon>
        <taxon>Bacillariaceae</taxon>
        <taxon>Fragilariopsis</taxon>
    </lineage>
</organism>
<dbReference type="InterPro" id="IPR012337">
    <property type="entry name" value="RNaseH-like_sf"/>
</dbReference>
<keyword evidence="6" id="KW-1185">Reference proteome</keyword>
<evidence type="ECO:0000313" key="6">
    <source>
        <dbReference type="Proteomes" id="UP000095751"/>
    </source>
</evidence>
<dbReference type="InParanoid" id="A0A1E7FPT2"/>
<reference evidence="5 6" key="1">
    <citation type="submission" date="2016-09" db="EMBL/GenBank/DDBJ databases">
        <title>Extensive genetic diversity and differential bi-allelic expression allows diatom success in the polar Southern Ocean.</title>
        <authorList>
            <consortium name="DOE Joint Genome Institute"/>
            <person name="Mock T."/>
            <person name="Otillar R.P."/>
            <person name="Strauss J."/>
            <person name="Dupont C."/>
            <person name="Frickenhaus S."/>
            <person name="Maumus F."/>
            <person name="Mcmullan M."/>
            <person name="Sanges R."/>
            <person name="Schmutz J."/>
            <person name="Toseland A."/>
            <person name="Valas R."/>
            <person name="Veluchamy A."/>
            <person name="Ward B.J."/>
            <person name="Allen A."/>
            <person name="Barry K."/>
            <person name="Falciatore A."/>
            <person name="Ferrante M."/>
            <person name="Fortunato A.E."/>
            <person name="Gloeckner G."/>
            <person name="Gruber A."/>
            <person name="Hipkin R."/>
            <person name="Janech M."/>
            <person name="Kroth P."/>
            <person name="Leese F."/>
            <person name="Lindquist E."/>
            <person name="Lyon B.R."/>
            <person name="Martin J."/>
            <person name="Mayer C."/>
            <person name="Parker M."/>
            <person name="Quesneville H."/>
            <person name="Raymond J."/>
            <person name="Uhlig C."/>
            <person name="Valentin K.U."/>
            <person name="Worden A.Z."/>
            <person name="Armbrust E.V."/>
            <person name="Bowler C."/>
            <person name="Green B."/>
            <person name="Moulton V."/>
            <person name="Van Oosterhout C."/>
            <person name="Grigoriev I."/>
        </authorList>
    </citation>
    <scope>NUCLEOTIDE SEQUENCE [LARGE SCALE GENOMIC DNA]</scope>
    <source>
        <strain evidence="5 6">CCMP1102</strain>
    </source>
</reference>
<dbReference type="AlphaFoldDB" id="A0A1E7FPT2"/>
<feature type="domain" description="Exonuclease" evidence="4">
    <location>
        <begin position="37"/>
        <end position="114"/>
    </location>
</feature>
<evidence type="ECO:0000313" key="5">
    <source>
        <dbReference type="EMBL" id="OEU20168.1"/>
    </source>
</evidence>
<dbReference type="CDD" id="cd06133">
    <property type="entry name" value="ERI-1_3'hExo_like"/>
    <property type="match status" value="1"/>
</dbReference>
<dbReference type="GO" id="GO:0000175">
    <property type="term" value="F:3'-5'-RNA exonuclease activity"/>
    <property type="evidence" value="ECO:0007669"/>
    <property type="project" value="InterPro"/>
</dbReference>
<dbReference type="InterPro" id="IPR036397">
    <property type="entry name" value="RNaseH_sf"/>
</dbReference>
<evidence type="ECO:0000256" key="3">
    <source>
        <dbReference type="ARBA" id="ARBA00022839"/>
    </source>
</evidence>